<comment type="subcellular location">
    <subcellularLocation>
        <location evidence="1">Cell outer membrane</location>
        <topology evidence="1">Peripheral membrane protein</topology>
    </subcellularLocation>
</comment>
<dbReference type="InterPro" id="IPR008258">
    <property type="entry name" value="Transglycosylase_SLT_dom_1"/>
</dbReference>
<reference evidence="6 7" key="1">
    <citation type="submission" date="2018-01" db="EMBL/GenBank/DDBJ databases">
        <title>Draft genome sequences of six Vibrio diazotrophicus strains isolated from deep-sea sediments of the Baltic Sea.</title>
        <authorList>
            <person name="Castillo D."/>
            <person name="Vandieken V."/>
            <person name="Chiang O."/>
            <person name="Middelboe M."/>
        </authorList>
    </citation>
    <scope>NUCLEOTIDE SEQUENCE [LARGE SCALE GENOMIC DNA]</scope>
    <source>
        <strain evidence="6 7">65.10M</strain>
    </source>
</reference>
<gene>
    <name evidence="6" type="ORF">C1O25_16860</name>
</gene>
<sequence length="492" mass="56230">MNAKEPYLRWLHRGLLSLFVLLLSLPANSIELSPLSDKPYQGDWPILKEKGVIRVVVSADLGFYYVEAGRPKGIGAELLYHFEKSLKKQAPYVHIQIIPVLRDDLIPSVQSGLADLAVANLTITPARLKEIDFSNPLTKEIQELIVTNKSYPNITNLTQLTGKEIWVRESSSYMESLEKINNSLILQSLKPIKIHFVEEALQDYELLEMVNSGHIPATVLDSHKAEMWIHVMEDIKAHTELPLRENGQIAWAMRKNSPELKKIVNGYLRTAKSGTLLGNVIFSKYIDDTRWLTKALNPEKLKRLDELAKIFTEYSNKYEFEYLMMAAQGFQESGFDQRKVSHKGAIGIMQVMPSTARDPNVNIKNIEKVENNIHAGVKYMRFIKDRYFSVPEINEDDQVYFALAAYNAGPANINRMRRLAKKHGFNPNVWFKNVEVITRRNISSEPVTYVANVSRYYVVYKQLEQLKQAKEESLTATLNAIEGVDSQTSRKE</sequence>
<dbReference type="SMART" id="SM00062">
    <property type="entry name" value="PBPb"/>
    <property type="match status" value="1"/>
</dbReference>
<accession>A0ABX4W7P6</accession>
<dbReference type="PANTHER" id="PTHR35936">
    <property type="entry name" value="MEMBRANE-BOUND LYTIC MUREIN TRANSGLYCOSYLASE F"/>
    <property type="match status" value="1"/>
</dbReference>
<dbReference type="Gene3D" id="1.10.530.10">
    <property type="match status" value="1"/>
</dbReference>
<comment type="caution">
    <text evidence="6">The sequence shown here is derived from an EMBL/GenBank/DDBJ whole genome shotgun (WGS) entry which is preliminary data.</text>
</comment>
<keyword evidence="4" id="KW-0472">Membrane</keyword>
<dbReference type="PANTHER" id="PTHR35936:SF32">
    <property type="entry name" value="MEMBRANE-BOUND LYTIC MUREIN TRANSGLYCOSYLASE F"/>
    <property type="match status" value="1"/>
</dbReference>
<dbReference type="Pfam" id="PF00497">
    <property type="entry name" value="SBP_bac_3"/>
    <property type="match status" value="1"/>
</dbReference>
<dbReference type="InterPro" id="IPR023346">
    <property type="entry name" value="Lysozyme-like_dom_sf"/>
</dbReference>
<dbReference type="Gene3D" id="3.40.190.10">
    <property type="entry name" value="Periplasmic binding protein-like II"/>
    <property type="match status" value="2"/>
</dbReference>
<dbReference type="CDD" id="cd13403">
    <property type="entry name" value="MLTF-like"/>
    <property type="match status" value="1"/>
</dbReference>
<dbReference type="CDD" id="cd01009">
    <property type="entry name" value="PBP2_YfhD_N"/>
    <property type="match status" value="1"/>
</dbReference>
<keyword evidence="7" id="KW-1185">Reference proteome</keyword>
<organism evidence="6 7">
    <name type="scientific">Vibrio diazotrophicus</name>
    <dbReference type="NCBI Taxonomy" id="685"/>
    <lineage>
        <taxon>Bacteria</taxon>
        <taxon>Pseudomonadati</taxon>
        <taxon>Pseudomonadota</taxon>
        <taxon>Gammaproteobacteria</taxon>
        <taxon>Vibrionales</taxon>
        <taxon>Vibrionaceae</taxon>
        <taxon>Vibrio</taxon>
    </lineage>
</organism>
<keyword evidence="3" id="KW-0732">Signal</keyword>
<protein>
    <submittedName>
        <fullName evidence="6">Lytic transglycosylase F</fullName>
    </submittedName>
</protein>
<dbReference type="Pfam" id="PF01464">
    <property type="entry name" value="SLT"/>
    <property type="match status" value="1"/>
</dbReference>
<evidence type="ECO:0000313" key="7">
    <source>
        <dbReference type="Proteomes" id="UP000236547"/>
    </source>
</evidence>
<dbReference type="SUPFAM" id="SSF53850">
    <property type="entry name" value="Periplasmic binding protein-like II"/>
    <property type="match status" value="1"/>
</dbReference>
<keyword evidence="4" id="KW-0998">Cell outer membrane</keyword>
<dbReference type="SUPFAM" id="SSF53955">
    <property type="entry name" value="Lysozyme-like"/>
    <property type="match status" value="1"/>
</dbReference>
<dbReference type="EMBL" id="POSM01000028">
    <property type="protein sequence ID" value="PNH99482.1"/>
    <property type="molecule type" value="Genomic_DNA"/>
</dbReference>
<evidence type="ECO:0000256" key="2">
    <source>
        <dbReference type="ARBA" id="ARBA00010333"/>
    </source>
</evidence>
<dbReference type="Proteomes" id="UP000236547">
    <property type="component" value="Unassembled WGS sequence"/>
</dbReference>
<evidence type="ECO:0000256" key="1">
    <source>
        <dbReference type="ARBA" id="ARBA00004339"/>
    </source>
</evidence>
<evidence type="ECO:0000259" key="5">
    <source>
        <dbReference type="SMART" id="SM00062"/>
    </source>
</evidence>
<proteinExistence type="inferred from homology"/>
<name>A0ABX4W7P6_VIBDI</name>
<feature type="domain" description="Solute-binding protein family 3/N-terminal" evidence="5">
    <location>
        <begin position="52"/>
        <end position="288"/>
    </location>
</feature>
<dbReference type="InterPro" id="IPR001638">
    <property type="entry name" value="Solute-binding_3/MltF_N"/>
</dbReference>
<comment type="similarity">
    <text evidence="2">Belongs to the bacterial solute-binding protein 3 family.</text>
</comment>
<evidence type="ECO:0000256" key="3">
    <source>
        <dbReference type="ARBA" id="ARBA00022729"/>
    </source>
</evidence>
<evidence type="ECO:0000313" key="6">
    <source>
        <dbReference type="EMBL" id="PNH99482.1"/>
    </source>
</evidence>
<evidence type="ECO:0000256" key="4">
    <source>
        <dbReference type="ARBA" id="ARBA00023237"/>
    </source>
</evidence>